<dbReference type="PANTHER" id="PTHR43649">
    <property type="entry name" value="ARABINOSE-BINDING PROTEIN-RELATED"/>
    <property type="match status" value="1"/>
</dbReference>
<dbReference type="InterPro" id="IPR050490">
    <property type="entry name" value="Bact_solute-bd_prot1"/>
</dbReference>
<keyword evidence="1 2" id="KW-0732">Signal</keyword>
<organism evidence="3 4">
    <name type="scientific">Candidatus Magnetoglobus multicellularis str. Araruama</name>
    <dbReference type="NCBI Taxonomy" id="890399"/>
    <lineage>
        <taxon>Bacteria</taxon>
        <taxon>Pseudomonadati</taxon>
        <taxon>Thermodesulfobacteriota</taxon>
        <taxon>Desulfobacteria</taxon>
        <taxon>Desulfobacterales</taxon>
        <taxon>Desulfobacteraceae</taxon>
        <taxon>Candidatus Magnetoglobus</taxon>
    </lineage>
</organism>
<accession>A0A1V1PCD9</accession>
<name>A0A1V1PCD9_9BACT</name>
<sequence length="481" mass="54899">MRNGLWLVFLVICMCTHLNAKTLEEWAKTFEPSALIYEERMKELKWFRDVSKGLAKKLDGKTIRSAAEHIKTHFYERDVLSEAFFDITGIRVKHNIIGEGPVVKEIMTQLRTGRVIEHIYVNDADLIGTHLRYQGVVNLSEYIKGEGKKYTNPYLDLEDWLNLEFGQDYSGNQLQLPDQQFSNLYWFRYDWFTDPKNQADFKQQFGYELGVPINWAAYEDIAEFFTGRKQKNPDGSTVTAYGHLDYLKPSPSLGWRFTDAWLSIAGVGDKGLPNGIPVDEWGIRVENRVPVGSMVERGGAMNSPAAVYALSKFMEWIKFAPPEAKELEWHTAGPRAAKGDIAQRIFQYITWLSTDAFHQKGSPVVGKDGNPVWRVAPTPHGRYWDKGMKVGYQDAGSWTIPMSVRDSYRAAAWLWAQFASSKTVSLKKFLVGGTPVRKSTINHPYIDNNIKKWAGLIEFYRSPAEKNGLTVAPMYLIMHSL</sequence>
<dbReference type="PANTHER" id="PTHR43649:SF33">
    <property type="entry name" value="POLYGALACTURONAN_RHAMNOGALACTURONAN-BINDING PROTEIN YTCQ"/>
    <property type="match status" value="1"/>
</dbReference>
<keyword evidence="3" id="KW-0813">Transport</keyword>
<dbReference type="SUPFAM" id="SSF53850">
    <property type="entry name" value="Periplasmic binding protein-like II"/>
    <property type="match status" value="1"/>
</dbReference>
<evidence type="ECO:0000313" key="4">
    <source>
        <dbReference type="Proteomes" id="UP000189670"/>
    </source>
</evidence>
<reference evidence="4" key="1">
    <citation type="submission" date="2012-11" db="EMBL/GenBank/DDBJ databases">
        <authorList>
            <person name="Lucero-Rivera Y.E."/>
            <person name="Tovar-Ramirez D."/>
        </authorList>
    </citation>
    <scope>NUCLEOTIDE SEQUENCE [LARGE SCALE GENOMIC DNA]</scope>
    <source>
        <strain evidence="4">Araruama</strain>
    </source>
</reference>
<keyword evidence="3" id="KW-0762">Sugar transport</keyword>
<dbReference type="Gene3D" id="3.40.190.10">
    <property type="entry name" value="Periplasmic binding protein-like II"/>
    <property type="match status" value="2"/>
</dbReference>
<comment type="caution">
    <text evidence="3">The sequence shown here is derived from an EMBL/GenBank/DDBJ whole genome shotgun (WGS) entry which is preliminary data.</text>
</comment>
<feature type="signal peptide" evidence="2">
    <location>
        <begin position="1"/>
        <end position="20"/>
    </location>
</feature>
<protein>
    <submittedName>
        <fullName evidence="3">Multiple sugar transport system substrate-binding protein</fullName>
    </submittedName>
</protein>
<evidence type="ECO:0000313" key="3">
    <source>
        <dbReference type="EMBL" id="ETR72433.1"/>
    </source>
</evidence>
<evidence type="ECO:0000256" key="2">
    <source>
        <dbReference type="SAM" id="SignalP"/>
    </source>
</evidence>
<dbReference type="Proteomes" id="UP000189670">
    <property type="component" value="Unassembled WGS sequence"/>
</dbReference>
<dbReference type="EMBL" id="ATBP01000148">
    <property type="protein sequence ID" value="ETR72433.1"/>
    <property type="molecule type" value="Genomic_DNA"/>
</dbReference>
<feature type="chain" id="PRO_5010701034" evidence="2">
    <location>
        <begin position="21"/>
        <end position="481"/>
    </location>
</feature>
<dbReference type="AlphaFoldDB" id="A0A1V1PCD9"/>
<evidence type="ECO:0000256" key="1">
    <source>
        <dbReference type="ARBA" id="ARBA00022729"/>
    </source>
</evidence>
<gene>
    <name evidence="3" type="ORF">OMM_07507</name>
</gene>
<proteinExistence type="predicted"/>